<evidence type="ECO:0000313" key="2">
    <source>
        <dbReference type="Proteomes" id="UP000734854"/>
    </source>
</evidence>
<name>A0A8J5HHR5_ZINOF</name>
<protein>
    <submittedName>
        <fullName evidence="1">Uncharacterized protein</fullName>
    </submittedName>
</protein>
<dbReference type="Proteomes" id="UP000734854">
    <property type="component" value="Unassembled WGS sequence"/>
</dbReference>
<evidence type="ECO:0000313" key="1">
    <source>
        <dbReference type="EMBL" id="KAG6527383.1"/>
    </source>
</evidence>
<proteinExistence type="predicted"/>
<keyword evidence="2" id="KW-1185">Reference proteome</keyword>
<sequence length="252" mass="27342">MATFRPSPNPNPSLTHHNTLMEATPLPSHLDTTPLLLPPTILPHRLLPQPQPSHTTTGHLVMVPHQRLPATQLVGSVARTAGGLVLEEGLKHEEKIPDRPFPLHWRGLGTGTGAQLNKGTTSVLMKRRLKEGEGQRGGGGVASWMGFFRRQLLLLPPSHARLVGAGFRPPPFPLSLSPPSPRDASPSLLLPLFSVLSVRRQEKREEKASSSSSDATRQCDASLQLPSSLLLLPDDASSPSLYFFSREQTTSS</sequence>
<comment type="caution">
    <text evidence="1">The sequence shown here is derived from an EMBL/GenBank/DDBJ whole genome shotgun (WGS) entry which is preliminary data.</text>
</comment>
<dbReference type="EMBL" id="JACMSC010000003">
    <property type="protein sequence ID" value="KAG6527383.1"/>
    <property type="molecule type" value="Genomic_DNA"/>
</dbReference>
<organism evidence="1 2">
    <name type="scientific">Zingiber officinale</name>
    <name type="common">Ginger</name>
    <name type="synonym">Amomum zingiber</name>
    <dbReference type="NCBI Taxonomy" id="94328"/>
    <lineage>
        <taxon>Eukaryota</taxon>
        <taxon>Viridiplantae</taxon>
        <taxon>Streptophyta</taxon>
        <taxon>Embryophyta</taxon>
        <taxon>Tracheophyta</taxon>
        <taxon>Spermatophyta</taxon>
        <taxon>Magnoliopsida</taxon>
        <taxon>Liliopsida</taxon>
        <taxon>Zingiberales</taxon>
        <taxon>Zingiberaceae</taxon>
        <taxon>Zingiber</taxon>
    </lineage>
</organism>
<accession>A0A8J5HHR5</accession>
<reference evidence="1 2" key="1">
    <citation type="submission" date="2020-08" db="EMBL/GenBank/DDBJ databases">
        <title>Plant Genome Project.</title>
        <authorList>
            <person name="Zhang R.-G."/>
        </authorList>
    </citation>
    <scope>NUCLEOTIDE SEQUENCE [LARGE SCALE GENOMIC DNA]</scope>
    <source>
        <tissue evidence="1">Rhizome</tissue>
    </source>
</reference>
<gene>
    <name evidence="1" type="ORF">ZIOFF_009482</name>
</gene>
<dbReference type="AlphaFoldDB" id="A0A8J5HHR5"/>